<proteinExistence type="predicted"/>
<dbReference type="EC" id="2.7.11.1" evidence="1"/>
<dbReference type="GO" id="GO:0000245">
    <property type="term" value="P:spliceosomal complex assembly"/>
    <property type="evidence" value="ECO:0007669"/>
    <property type="project" value="TreeGrafter"/>
</dbReference>
<keyword evidence="3" id="KW-0808">Transferase</keyword>
<keyword evidence="2" id="KW-0723">Serine/threonine-protein kinase</keyword>
<evidence type="ECO:0000256" key="5">
    <source>
        <dbReference type="ARBA" id="ARBA00022777"/>
    </source>
</evidence>
<dbReference type="InterPro" id="IPR011009">
    <property type="entry name" value="Kinase-like_dom_sf"/>
</dbReference>
<dbReference type="GeneID" id="36291498"/>
<dbReference type="PANTHER" id="PTHR47634:SF9">
    <property type="entry name" value="PROTEIN KINASE DOMAIN-CONTAINING PROTEIN-RELATED"/>
    <property type="match status" value="1"/>
</dbReference>
<dbReference type="InterPro" id="IPR017441">
    <property type="entry name" value="Protein_kinase_ATP_BS"/>
</dbReference>
<dbReference type="EMBL" id="KV441411">
    <property type="protein sequence ID" value="OAF55200.1"/>
    <property type="molecule type" value="Genomic_DNA"/>
</dbReference>
<feature type="binding site" evidence="9">
    <location>
        <position position="88"/>
    </location>
    <ligand>
        <name>ATP</name>
        <dbReference type="ChEBI" id="CHEBI:30616"/>
    </ligand>
</feature>
<keyword evidence="5" id="KW-0418">Kinase</keyword>
<dbReference type="OrthoDB" id="5979581at2759"/>
<dbReference type="eggNOG" id="KOG1290">
    <property type="taxonomic scope" value="Eukaryota"/>
</dbReference>
<evidence type="ECO:0000256" key="2">
    <source>
        <dbReference type="ARBA" id="ARBA00022527"/>
    </source>
</evidence>
<evidence type="ECO:0000256" key="8">
    <source>
        <dbReference type="ARBA" id="ARBA00048679"/>
    </source>
</evidence>
<sequence>MAGLLKWAKSAVRRAPSPPRQYSNVKIPFINPSEKVEEENFGIERYYPARIGDVLSSRYQIVGKLGFGNSSTVWLARDLQAHRHVAVKIFTNDGQDTDEIAIYKHILLILSKIPLFLLLLRRPRLLSPHRERKRCIEKYIFPGL</sequence>
<dbReference type="PANTHER" id="PTHR47634">
    <property type="entry name" value="PROTEIN KINASE DOMAIN-CONTAINING PROTEIN-RELATED"/>
    <property type="match status" value="1"/>
</dbReference>
<keyword evidence="6 9" id="KW-0067">ATP-binding</keyword>
<organism evidence="10">
    <name type="scientific">Pseudogymnoascus destructans</name>
    <dbReference type="NCBI Taxonomy" id="655981"/>
    <lineage>
        <taxon>Eukaryota</taxon>
        <taxon>Fungi</taxon>
        <taxon>Dikarya</taxon>
        <taxon>Ascomycota</taxon>
        <taxon>Pezizomycotina</taxon>
        <taxon>Leotiomycetes</taxon>
        <taxon>Thelebolales</taxon>
        <taxon>Thelebolaceae</taxon>
        <taxon>Pseudogymnoascus</taxon>
    </lineage>
</organism>
<accession>A0A177A0T9</accession>
<evidence type="ECO:0000256" key="9">
    <source>
        <dbReference type="PROSITE-ProRule" id="PRU10141"/>
    </source>
</evidence>
<evidence type="ECO:0000256" key="1">
    <source>
        <dbReference type="ARBA" id="ARBA00012513"/>
    </source>
</evidence>
<evidence type="ECO:0000256" key="4">
    <source>
        <dbReference type="ARBA" id="ARBA00022741"/>
    </source>
</evidence>
<dbReference type="GO" id="GO:0005524">
    <property type="term" value="F:ATP binding"/>
    <property type="evidence" value="ECO:0007669"/>
    <property type="project" value="UniProtKB-UniRule"/>
</dbReference>
<evidence type="ECO:0000256" key="3">
    <source>
        <dbReference type="ARBA" id="ARBA00022679"/>
    </source>
</evidence>
<protein>
    <recommendedName>
        <fullName evidence="1">non-specific serine/threonine protein kinase</fullName>
        <ecNumber evidence="1">2.7.11.1</ecNumber>
    </recommendedName>
</protein>
<dbReference type="AlphaFoldDB" id="A0A177A0T9"/>
<gene>
    <name evidence="10" type="ORF">VC83_08457</name>
</gene>
<comment type="catalytic activity">
    <reaction evidence="8">
        <text>L-seryl-[protein] + ATP = O-phospho-L-seryl-[protein] + ADP + H(+)</text>
        <dbReference type="Rhea" id="RHEA:17989"/>
        <dbReference type="Rhea" id="RHEA-COMP:9863"/>
        <dbReference type="Rhea" id="RHEA-COMP:11604"/>
        <dbReference type="ChEBI" id="CHEBI:15378"/>
        <dbReference type="ChEBI" id="CHEBI:29999"/>
        <dbReference type="ChEBI" id="CHEBI:30616"/>
        <dbReference type="ChEBI" id="CHEBI:83421"/>
        <dbReference type="ChEBI" id="CHEBI:456216"/>
        <dbReference type="EC" id="2.7.11.1"/>
    </reaction>
</comment>
<name>A0A177A0T9_9PEZI</name>
<dbReference type="Proteomes" id="UP000077154">
    <property type="component" value="Unassembled WGS sequence"/>
</dbReference>
<dbReference type="InterPro" id="IPR051334">
    <property type="entry name" value="SRPK"/>
</dbReference>
<evidence type="ECO:0000313" key="10">
    <source>
        <dbReference type="EMBL" id="OAF55200.1"/>
    </source>
</evidence>
<dbReference type="GO" id="GO:0050684">
    <property type="term" value="P:regulation of mRNA processing"/>
    <property type="evidence" value="ECO:0007669"/>
    <property type="project" value="TreeGrafter"/>
</dbReference>
<keyword evidence="4 9" id="KW-0547">Nucleotide-binding</keyword>
<evidence type="ECO:0000256" key="7">
    <source>
        <dbReference type="ARBA" id="ARBA00047899"/>
    </source>
</evidence>
<dbReference type="PROSITE" id="PS00107">
    <property type="entry name" value="PROTEIN_KINASE_ATP"/>
    <property type="match status" value="1"/>
</dbReference>
<evidence type="ECO:0000256" key="6">
    <source>
        <dbReference type="ARBA" id="ARBA00022840"/>
    </source>
</evidence>
<dbReference type="RefSeq" id="XP_024320501.1">
    <property type="nucleotide sequence ID" value="XM_024472009.1"/>
</dbReference>
<dbReference type="SUPFAM" id="SSF56112">
    <property type="entry name" value="Protein kinase-like (PK-like)"/>
    <property type="match status" value="1"/>
</dbReference>
<dbReference type="Gene3D" id="3.30.200.20">
    <property type="entry name" value="Phosphorylase Kinase, domain 1"/>
    <property type="match status" value="1"/>
</dbReference>
<dbReference type="VEuPathDB" id="FungiDB:GMDG_05983"/>
<reference evidence="10" key="1">
    <citation type="submission" date="2016-03" db="EMBL/GenBank/DDBJ databases">
        <title>Updated assembly of Pseudogymnoascus destructans, the fungus causing white-nose syndrome of bats.</title>
        <authorList>
            <person name="Palmer J.M."/>
            <person name="Drees K.P."/>
            <person name="Foster J.T."/>
            <person name="Lindner D.L."/>
        </authorList>
    </citation>
    <scope>NUCLEOTIDE SEQUENCE [LARGE SCALE GENOMIC DNA]</scope>
    <source>
        <strain evidence="10">20631-21</strain>
    </source>
</reference>
<comment type="catalytic activity">
    <reaction evidence="7">
        <text>L-threonyl-[protein] + ATP = O-phospho-L-threonyl-[protein] + ADP + H(+)</text>
        <dbReference type="Rhea" id="RHEA:46608"/>
        <dbReference type="Rhea" id="RHEA-COMP:11060"/>
        <dbReference type="Rhea" id="RHEA-COMP:11605"/>
        <dbReference type="ChEBI" id="CHEBI:15378"/>
        <dbReference type="ChEBI" id="CHEBI:30013"/>
        <dbReference type="ChEBI" id="CHEBI:30616"/>
        <dbReference type="ChEBI" id="CHEBI:61977"/>
        <dbReference type="ChEBI" id="CHEBI:456216"/>
        <dbReference type="EC" id="2.7.11.1"/>
    </reaction>
</comment>
<dbReference type="GO" id="GO:0004674">
    <property type="term" value="F:protein serine/threonine kinase activity"/>
    <property type="evidence" value="ECO:0007669"/>
    <property type="project" value="UniProtKB-KW"/>
</dbReference>